<dbReference type="Gene3D" id="3.30.700.10">
    <property type="entry name" value="Glycoprotein, Type 4 Pilin"/>
    <property type="match status" value="1"/>
</dbReference>
<dbReference type="Pfam" id="PF07596">
    <property type="entry name" value="SBP_bac_10"/>
    <property type="match status" value="1"/>
</dbReference>
<keyword evidence="1" id="KW-0488">Methylation</keyword>
<evidence type="ECO:0000259" key="2">
    <source>
        <dbReference type="Pfam" id="PF07596"/>
    </source>
</evidence>
<dbReference type="PANTHER" id="PTHR30093:SF2">
    <property type="entry name" value="TYPE II SECRETION SYSTEM PROTEIN H"/>
    <property type="match status" value="1"/>
</dbReference>
<dbReference type="PRINTS" id="PR00813">
    <property type="entry name" value="BCTERIALGSPG"/>
</dbReference>
<dbReference type="InterPro" id="IPR011453">
    <property type="entry name" value="DUF1559"/>
</dbReference>
<evidence type="ECO:0000313" key="3">
    <source>
        <dbReference type="EMBL" id="MDQ0288515.1"/>
    </source>
</evidence>
<dbReference type="InterPro" id="IPR000983">
    <property type="entry name" value="Bac_GSPG_pilin"/>
</dbReference>
<organism evidence="3 4">
    <name type="scientific">Oligosphaera ethanolica</name>
    <dbReference type="NCBI Taxonomy" id="760260"/>
    <lineage>
        <taxon>Bacteria</taxon>
        <taxon>Pseudomonadati</taxon>
        <taxon>Lentisphaerota</taxon>
        <taxon>Oligosphaeria</taxon>
        <taxon>Oligosphaerales</taxon>
        <taxon>Oligosphaeraceae</taxon>
        <taxon>Oligosphaera</taxon>
    </lineage>
</organism>
<dbReference type="Proteomes" id="UP001238163">
    <property type="component" value="Unassembled WGS sequence"/>
</dbReference>
<proteinExistence type="predicted"/>
<sequence length="204" mass="22546">MSNQRLKFTLIELLVVIAIIAILAAMLLPALSKAREKARAISCVSNMKQLGVAVMMYMQDHDDRMARYYWDSANNTWVPATADGGYRFLLNPYVGDNKIWFCPSASSTVTAVNTNYLYSVTGANAAIRQTPSEGIVFAERVRTGTTPWGIDGLTQVEPNFANVNTNLRLAFPHNEMINLTFADGHVGTQKIGSVLFNKFYPTGN</sequence>
<feature type="domain" description="DUF1559" evidence="2">
    <location>
        <begin position="33"/>
        <end position="100"/>
    </location>
</feature>
<dbReference type="RefSeq" id="WP_307259842.1">
    <property type="nucleotide sequence ID" value="NZ_JAUSVL010000001.1"/>
</dbReference>
<dbReference type="GO" id="GO:0015627">
    <property type="term" value="C:type II protein secretion system complex"/>
    <property type="evidence" value="ECO:0007669"/>
    <property type="project" value="InterPro"/>
</dbReference>
<keyword evidence="4" id="KW-1185">Reference proteome</keyword>
<dbReference type="SUPFAM" id="SSF54523">
    <property type="entry name" value="Pili subunits"/>
    <property type="match status" value="1"/>
</dbReference>
<protein>
    <submittedName>
        <fullName evidence="3">Prepilin-type N-terminal cleavage/methylation domain-containing protein/prepilin-type processing-associated H-X9-DG protein</fullName>
    </submittedName>
</protein>
<accession>A0AAE3VDL0</accession>
<dbReference type="InterPro" id="IPR045584">
    <property type="entry name" value="Pilin-like"/>
</dbReference>
<dbReference type="EMBL" id="JAUSVL010000001">
    <property type="protein sequence ID" value="MDQ0288515.1"/>
    <property type="molecule type" value="Genomic_DNA"/>
</dbReference>
<reference evidence="3" key="1">
    <citation type="submission" date="2023-07" db="EMBL/GenBank/DDBJ databases">
        <title>Genomic Encyclopedia of Type Strains, Phase IV (KMG-IV): sequencing the most valuable type-strain genomes for metagenomic binning, comparative biology and taxonomic classification.</title>
        <authorList>
            <person name="Goeker M."/>
        </authorList>
    </citation>
    <scope>NUCLEOTIDE SEQUENCE</scope>
    <source>
        <strain evidence="3">DSM 24202</strain>
    </source>
</reference>
<dbReference type="InterPro" id="IPR012902">
    <property type="entry name" value="N_methyl_site"/>
</dbReference>
<evidence type="ECO:0000256" key="1">
    <source>
        <dbReference type="ARBA" id="ARBA00022481"/>
    </source>
</evidence>
<comment type="caution">
    <text evidence="3">The sequence shown here is derived from an EMBL/GenBank/DDBJ whole genome shotgun (WGS) entry which is preliminary data.</text>
</comment>
<dbReference type="NCBIfam" id="TIGR02532">
    <property type="entry name" value="IV_pilin_GFxxxE"/>
    <property type="match status" value="1"/>
</dbReference>
<dbReference type="PANTHER" id="PTHR30093">
    <property type="entry name" value="GENERAL SECRETION PATHWAY PROTEIN G"/>
    <property type="match status" value="1"/>
</dbReference>
<dbReference type="GO" id="GO:0015628">
    <property type="term" value="P:protein secretion by the type II secretion system"/>
    <property type="evidence" value="ECO:0007669"/>
    <property type="project" value="InterPro"/>
</dbReference>
<name>A0AAE3VDL0_9BACT</name>
<dbReference type="AlphaFoldDB" id="A0AAE3VDL0"/>
<dbReference type="Pfam" id="PF07963">
    <property type="entry name" value="N_methyl"/>
    <property type="match status" value="1"/>
</dbReference>
<evidence type="ECO:0000313" key="4">
    <source>
        <dbReference type="Proteomes" id="UP001238163"/>
    </source>
</evidence>
<gene>
    <name evidence="3" type="ORF">J3R75_000622</name>
</gene>